<feature type="compositionally biased region" description="Low complexity" evidence="1">
    <location>
        <begin position="1"/>
        <end position="18"/>
    </location>
</feature>
<keyword evidence="4" id="KW-1185">Reference proteome</keyword>
<dbReference type="RefSeq" id="WP_191521477.1">
    <property type="nucleotide sequence ID" value="NZ_JAKNHQ010000003.1"/>
</dbReference>
<evidence type="ECO:0008006" key="5">
    <source>
        <dbReference type="Google" id="ProtNLM"/>
    </source>
</evidence>
<sequence>MNENNQPNQQGGQEGQQTPPTPQPPYQPPYGSQPPYDGQTPPPYQSPYEKPGQQPYQPPYGGYPPPEPPKTRAPLNPETIKLFNILSYFSFLWLVGLIADGHNPKVRYHVNQGILLTIFEVVLGLVVSLLSSLFTSLFSVALGGVMVFAQLGSTLVGLVQLAQFGAVAALIIVGVMHAVQDREEPLPLIGSLFTILK</sequence>
<accession>A0ABS9MGE7</accession>
<evidence type="ECO:0000256" key="1">
    <source>
        <dbReference type="SAM" id="MobiDB-lite"/>
    </source>
</evidence>
<keyword evidence="2" id="KW-0472">Membrane</keyword>
<keyword evidence="2" id="KW-1133">Transmembrane helix</keyword>
<feature type="region of interest" description="Disordered" evidence="1">
    <location>
        <begin position="1"/>
        <end position="74"/>
    </location>
</feature>
<organism evidence="3 4">
    <name type="scientific">Anaeromassilibacillus senegalensis</name>
    <dbReference type="NCBI Taxonomy" id="1673717"/>
    <lineage>
        <taxon>Bacteria</taxon>
        <taxon>Bacillati</taxon>
        <taxon>Bacillota</taxon>
        <taxon>Clostridia</taxon>
        <taxon>Eubacteriales</taxon>
        <taxon>Acutalibacteraceae</taxon>
        <taxon>Anaeromassilibacillus</taxon>
    </lineage>
</organism>
<feature type="transmembrane region" description="Helical" evidence="2">
    <location>
        <begin position="82"/>
        <end position="101"/>
    </location>
</feature>
<comment type="caution">
    <text evidence="3">The sequence shown here is derived from an EMBL/GenBank/DDBJ whole genome shotgun (WGS) entry which is preliminary data.</text>
</comment>
<proteinExistence type="predicted"/>
<evidence type="ECO:0000256" key="2">
    <source>
        <dbReference type="SAM" id="Phobius"/>
    </source>
</evidence>
<feature type="transmembrane region" description="Helical" evidence="2">
    <location>
        <begin position="113"/>
        <end position="138"/>
    </location>
</feature>
<evidence type="ECO:0000313" key="4">
    <source>
        <dbReference type="Proteomes" id="UP001298681"/>
    </source>
</evidence>
<reference evidence="3 4" key="1">
    <citation type="submission" date="2022-01" db="EMBL/GenBank/DDBJ databases">
        <title>Collection of gut derived symbiotic bacterial strains cultured from healthy donors.</title>
        <authorList>
            <person name="Lin H."/>
            <person name="Kohout C."/>
            <person name="Waligurski E."/>
            <person name="Pamer E.G."/>
        </authorList>
    </citation>
    <scope>NUCLEOTIDE SEQUENCE [LARGE SCALE GENOMIC DNA]</scope>
    <source>
        <strain evidence="3 4">DFI.7.58</strain>
    </source>
</reference>
<dbReference type="EMBL" id="JAKNHQ010000003">
    <property type="protein sequence ID" value="MCG4609885.1"/>
    <property type="molecule type" value="Genomic_DNA"/>
</dbReference>
<gene>
    <name evidence="3" type="ORF">L0P57_02885</name>
</gene>
<evidence type="ECO:0000313" key="3">
    <source>
        <dbReference type="EMBL" id="MCG4609885.1"/>
    </source>
</evidence>
<dbReference type="Proteomes" id="UP001298681">
    <property type="component" value="Unassembled WGS sequence"/>
</dbReference>
<protein>
    <recommendedName>
        <fullName evidence="5">DUF4870 domain-containing protein</fullName>
    </recommendedName>
</protein>
<keyword evidence="2" id="KW-0812">Transmembrane</keyword>
<feature type="compositionally biased region" description="Pro residues" evidence="1">
    <location>
        <begin position="56"/>
        <end position="68"/>
    </location>
</feature>
<feature type="compositionally biased region" description="Pro residues" evidence="1">
    <location>
        <begin position="19"/>
        <end position="32"/>
    </location>
</feature>
<name>A0ABS9MGE7_9FIRM</name>
<feature type="transmembrane region" description="Helical" evidence="2">
    <location>
        <begin position="158"/>
        <end position="179"/>
    </location>
</feature>